<dbReference type="Pfam" id="PF02424">
    <property type="entry name" value="ApbE"/>
    <property type="match status" value="1"/>
</dbReference>
<keyword evidence="4" id="KW-0285">Flavoprotein</keyword>
<dbReference type="GO" id="GO:0016740">
    <property type="term" value="F:transferase activity"/>
    <property type="evidence" value="ECO:0007669"/>
    <property type="project" value="UniProtKB-KW"/>
</dbReference>
<accession>A0AAE0T6X4</accession>
<dbReference type="AlphaFoldDB" id="A0AAE0T6X4"/>
<comment type="caution">
    <text evidence="11">The sequence shown here is derived from an EMBL/GenBank/DDBJ whole genome shotgun (WGS) entry which is preliminary data.</text>
</comment>
<keyword evidence="12" id="KW-1185">Reference proteome</keyword>
<keyword evidence="7" id="KW-0274">FAD</keyword>
<evidence type="ECO:0000256" key="5">
    <source>
        <dbReference type="ARBA" id="ARBA00022679"/>
    </source>
</evidence>
<evidence type="ECO:0000313" key="11">
    <source>
        <dbReference type="EMBL" id="KAK3604866.1"/>
    </source>
</evidence>
<dbReference type="InterPro" id="IPR003374">
    <property type="entry name" value="ApbE-like_sf"/>
</dbReference>
<evidence type="ECO:0000256" key="4">
    <source>
        <dbReference type="ARBA" id="ARBA00022630"/>
    </source>
</evidence>
<evidence type="ECO:0000256" key="1">
    <source>
        <dbReference type="ARBA" id="ARBA00001946"/>
    </source>
</evidence>
<evidence type="ECO:0000256" key="10">
    <source>
        <dbReference type="ARBA" id="ARBA00048540"/>
    </source>
</evidence>
<reference evidence="11" key="2">
    <citation type="journal article" date="2021" name="Genome Biol. Evol.">
        <title>Developing a high-quality reference genome for a parasitic bivalve with doubly uniparental inheritance (Bivalvia: Unionida).</title>
        <authorList>
            <person name="Smith C.H."/>
        </authorList>
    </citation>
    <scope>NUCLEOTIDE SEQUENCE</scope>
    <source>
        <strain evidence="11">CHS0354</strain>
        <tissue evidence="11">Mantle</tissue>
    </source>
</reference>
<evidence type="ECO:0000256" key="7">
    <source>
        <dbReference type="ARBA" id="ARBA00022827"/>
    </source>
</evidence>
<dbReference type="SUPFAM" id="SSF143631">
    <property type="entry name" value="ApbE-like"/>
    <property type="match status" value="1"/>
</dbReference>
<gene>
    <name evidence="11" type="ORF">CHS0354_000529</name>
</gene>
<dbReference type="InterPro" id="IPR024932">
    <property type="entry name" value="ApbE"/>
</dbReference>
<organism evidence="11 12">
    <name type="scientific">Potamilus streckersoni</name>
    <dbReference type="NCBI Taxonomy" id="2493646"/>
    <lineage>
        <taxon>Eukaryota</taxon>
        <taxon>Metazoa</taxon>
        <taxon>Spiralia</taxon>
        <taxon>Lophotrochozoa</taxon>
        <taxon>Mollusca</taxon>
        <taxon>Bivalvia</taxon>
        <taxon>Autobranchia</taxon>
        <taxon>Heteroconchia</taxon>
        <taxon>Palaeoheterodonta</taxon>
        <taxon>Unionida</taxon>
        <taxon>Unionoidea</taxon>
        <taxon>Unionidae</taxon>
        <taxon>Ambleminae</taxon>
        <taxon>Lampsilini</taxon>
        <taxon>Potamilus</taxon>
    </lineage>
</organism>
<dbReference type="Proteomes" id="UP001195483">
    <property type="component" value="Unassembled WGS sequence"/>
</dbReference>
<evidence type="ECO:0000256" key="8">
    <source>
        <dbReference type="ARBA" id="ARBA00022842"/>
    </source>
</evidence>
<evidence type="ECO:0000256" key="2">
    <source>
        <dbReference type="ARBA" id="ARBA00011955"/>
    </source>
</evidence>
<keyword evidence="5" id="KW-0808">Transferase</keyword>
<comment type="catalytic activity">
    <reaction evidence="10">
        <text>L-threonyl-[protein] + FAD = FMN-L-threonyl-[protein] + AMP + H(+)</text>
        <dbReference type="Rhea" id="RHEA:36847"/>
        <dbReference type="Rhea" id="RHEA-COMP:11060"/>
        <dbReference type="Rhea" id="RHEA-COMP:11061"/>
        <dbReference type="ChEBI" id="CHEBI:15378"/>
        <dbReference type="ChEBI" id="CHEBI:30013"/>
        <dbReference type="ChEBI" id="CHEBI:57692"/>
        <dbReference type="ChEBI" id="CHEBI:74257"/>
        <dbReference type="ChEBI" id="CHEBI:456215"/>
        <dbReference type="EC" id="2.7.1.180"/>
    </reaction>
</comment>
<dbReference type="PANTHER" id="PTHR30040">
    <property type="entry name" value="THIAMINE BIOSYNTHESIS LIPOPROTEIN APBE"/>
    <property type="match status" value="1"/>
</dbReference>
<reference evidence="11" key="3">
    <citation type="submission" date="2023-05" db="EMBL/GenBank/DDBJ databases">
        <authorList>
            <person name="Smith C.H."/>
        </authorList>
    </citation>
    <scope>NUCLEOTIDE SEQUENCE</scope>
    <source>
        <strain evidence="11">CHS0354</strain>
        <tissue evidence="11">Mantle</tissue>
    </source>
</reference>
<evidence type="ECO:0000256" key="6">
    <source>
        <dbReference type="ARBA" id="ARBA00022723"/>
    </source>
</evidence>
<dbReference type="Gene3D" id="3.10.520.10">
    <property type="entry name" value="ApbE-like domains"/>
    <property type="match status" value="1"/>
</dbReference>
<keyword evidence="8" id="KW-0460">Magnesium</keyword>
<protein>
    <recommendedName>
        <fullName evidence="3">FAD:protein FMN transferase</fullName>
        <ecNumber evidence="2">2.7.1.180</ecNumber>
    </recommendedName>
    <alternativeName>
        <fullName evidence="9">Flavin transferase</fullName>
    </alternativeName>
</protein>
<dbReference type="EC" id="2.7.1.180" evidence="2"/>
<evidence type="ECO:0000313" key="12">
    <source>
        <dbReference type="Proteomes" id="UP001195483"/>
    </source>
</evidence>
<dbReference type="EMBL" id="JAEAOA010000085">
    <property type="protein sequence ID" value="KAK3604866.1"/>
    <property type="molecule type" value="Genomic_DNA"/>
</dbReference>
<evidence type="ECO:0000256" key="3">
    <source>
        <dbReference type="ARBA" id="ARBA00016337"/>
    </source>
</evidence>
<dbReference type="GO" id="GO:0046872">
    <property type="term" value="F:metal ion binding"/>
    <property type="evidence" value="ECO:0007669"/>
    <property type="project" value="UniProtKB-KW"/>
</dbReference>
<comment type="cofactor">
    <cofactor evidence="1">
        <name>Mg(2+)</name>
        <dbReference type="ChEBI" id="CHEBI:18420"/>
    </cofactor>
</comment>
<reference evidence="11" key="1">
    <citation type="journal article" date="2021" name="Genome Biol. Evol.">
        <title>A High-Quality Reference Genome for a Parasitic Bivalve with Doubly Uniparental Inheritance (Bivalvia: Unionida).</title>
        <authorList>
            <person name="Smith C.H."/>
        </authorList>
    </citation>
    <scope>NUCLEOTIDE SEQUENCE</scope>
    <source>
        <strain evidence="11">CHS0354</strain>
    </source>
</reference>
<evidence type="ECO:0000256" key="9">
    <source>
        <dbReference type="ARBA" id="ARBA00031306"/>
    </source>
</evidence>
<name>A0AAE0T6X4_9BIVA</name>
<dbReference type="PANTHER" id="PTHR30040:SF2">
    <property type="entry name" value="FAD:PROTEIN FMN TRANSFERASE"/>
    <property type="match status" value="1"/>
</dbReference>
<sequence>MLLTTPPISIPFNDARDRAHVKCRLMGSSFEFIVFHDDVEFAKSAIQRAIAEVQRIEELLSEFISTSVTSQINSSNECQVYVGEECYKLIERCIHLSRLTQGAFDITVAPLKKIYKFSNHIESLPSSEIIAHALQKVGYTSIFLEEKYHIRLNKPEMSINFSAIGKGYAADKVKSLWLSLGITSAVVNASGDLTTIGTKKGKPWKIGIEHPEHPNKMICFVPVVNTSVATSGSSEQHFILNNKKYSHNINPKTGLPCSGIESVTLISPSTEFSDALATAVYIMGIDTAQAQTPDTSFVFEKKKILRTDIDVVYSHYIQDGEHSAITGGTGSEKLSVYAPSIKIVQTIDENIFTLNGGADIISSASKDNIDFIVSSASKLDAHGYGKLSYERILNNQWSVGAGVGYKAPTKLIYPAELRIDGVERYSTPLRQSYNAQFGFTHVINKRTLLGFFPQISYQTGLLATPFHRVYFTNGLPDNPTVKVEQLPYERLKILGSLNLNSFIGDKFILKPVVSVYWDTFGILSESIELHTTIKVLHDILQSTGFSLLQTLCPTRAWSIALLYFRL</sequence>
<proteinExistence type="predicted"/>
<keyword evidence="6" id="KW-0479">Metal-binding</keyword>